<dbReference type="Gene3D" id="3.30.70.100">
    <property type="match status" value="1"/>
</dbReference>
<organism evidence="2 3">
    <name type="scientific">Desulfosarcina ovata subsp. ovata</name>
    <dbReference type="NCBI Taxonomy" id="2752305"/>
    <lineage>
        <taxon>Bacteria</taxon>
        <taxon>Pseudomonadati</taxon>
        <taxon>Thermodesulfobacteriota</taxon>
        <taxon>Desulfobacteria</taxon>
        <taxon>Desulfobacterales</taxon>
        <taxon>Desulfosarcinaceae</taxon>
        <taxon>Desulfosarcina</taxon>
    </lineage>
</organism>
<gene>
    <name evidence="2" type="ORF">DSCOOX_39100</name>
</gene>
<keyword evidence="3" id="KW-1185">Reference proteome</keyword>
<feature type="domain" description="ABM" evidence="1">
    <location>
        <begin position="2"/>
        <end position="94"/>
    </location>
</feature>
<dbReference type="EMBL" id="AP021879">
    <property type="protein sequence ID" value="BBO90730.1"/>
    <property type="molecule type" value="Genomic_DNA"/>
</dbReference>
<dbReference type="Pfam" id="PF03992">
    <property type="entry name" value="ABM"/>
    <property type="match status" value="1"/>
</dbReference>
<reference evidence="2 3" key="1">
    <citation type="submission" date="2019-11" db="EMBL/GenBank/DDBJ databases">
        <title>Comparative genomics of hydrocarbon-degrading Desulfosarcina strains.</title>
        <authorList>
            <person name="Watanabe M."/>
            <person name="Kojima H."/>
            <person name="Fukui M."/>
        </authorList>
    </citation>
    <scope>NUCLEOTIDE SEQUENCE [LARGE SCALE GENOMIC DNA]</scope>
    <source>
        <strain evidence="3">oXyS1</strain>
    </source>
</reference>
<dbReference type="PROSITE" id="PS51725">
    <property type="entry name" value="ABM"/>
    <property type="match status" value="1"/>
</dbReference>
<dbReference type="RefSeq" id="WP_155311750.1">
    <property type="nucleotide sequence ID" value="NZ_AP021879.1"/>
</dbReference>
<sequence>MIVLTFNTRVRSEGFRELLNTLNSMGKQIQELEGCISFKCHRGITEKNNIRFIEKWSSRKRLDTHMQSELFSALKGAFQVLSGTYTIEINEKQFKSP</sequence>
<evidence type="ECO:0000313" key="3">
    <source>
        <dbReference type="Proteomes" id="UP000422108"/>
    </source>
</evidence>
<dbReference type="AlphaFoldDB" id="A0A5K8AFS2"/>
<dbReference type="InterPro" id="IPR011008">
    <property type="entry name" value="Dimeric_a/b-barrel"/>
</dbReference>
<proteinExistence type="predicted"/>
<evidence type="ECO:0000259" key="1">
    <source>
        <dbReference type="PROSITE" id="PS51725"/>
    </source>
</evidence>
<protein>
    <recommendedName>
        <fullName evidence="1">ABM domain-containing protein</fullName>
    </recommendedName>
</protein>
<accession>A0A5K8AFS2</accession>
<dbReference type="InterPro" id="IPR007138">
    <property type="entry name" value="ABM_dom"/>
</dbReference>
<dbReference type="SUPFAM" id="SSF54909">
    <property type="entry name" value="Dimeric alpha+beta barrel"/>
    <property type="match status" value="1"/>
</dbReference>
<dbReference type="Proteomes" id="UP000422108">
    <property type="component" value="Chromosome"/>
</dbReference>
<name>A0A5K8AFS2_9BACT</name>
<evidence type="ECO:0000313" key="2">
    <source>
        <dbReference type="EMBL" id="BBO90730.1"/>
    </source>
</evidence>